<feature type="region of interest" description="Disordered" evidence="1">
    <location>
        <begin position="1"/>
        <end position="66"/>
    </location>
</feature>
<evidence type="ECO:0000313" key="3">
    <source>
        <dbReference type="Proteomes" id="UP000315388"/>
    </source>
</evidence>
<protein>
    <submittedName>
        <fullName evidence="2">DUF4169 family protein</fullName>
    </submittedName>
</protein>
<proteinExistence type="predicted"/>
<comment type="caution">
    <text evidence="2">The sequence shown here is derived from an EMBL/GenBank/DDBJ whole genome shotgun (WGS) entry which is preliminary data.</text>
</comment>
<dbReference type="OrthoDB" id="7173889at2"/>
<organism evidence="2 3">
    <name type="scientific">Brucella gallinifaecis</name>
    <dbReference type="NCBI Taxonomy" id="215590"/>
    <lineage>
        <taxon>Bacteria</taxon>
        <taxon>Pseudomonadati</taxon>
        <taxon>Pseudomonadota</taxon>
        <taxon>Alphaproteobacteria</taxon>
        <taxon>Hyphomicrobiales</taxon>
        <taxon>Brucellaceae</taxon>
        <taxon>Brucella/Ochrobactrum group</taxon>
        <taxon>Brucella</taxon>
    </lineage>
</organism>
<evidence type="ECO:0000256" key="1">
    <source>
        <dbReference type="SAM" id="MobiDB-lite"/>
    </source>
</evidence>
<evidence type="ECO:0000313" key="2">
    <source>
        <dbReference type="EMBL" id="TPF76652.1"/>
    </source>
</evidence>
<dbReference type="AlphaFoldDB" id="A0A502BQ31"/>
<dbReference type="Pfam" id="PF13770">
    <property type="entry name" value="DUF4169"/>
    <property type="match status" value="1"/>
</dbReference>
<dbReference type="RefSeq" id="WP_140903864.1">
    <property type="nucleotide sequence ID" value="NZ_JBHTMD010000020.1"/>
</dbReference>
<accession>A0A502BQ31</accession>
<dbReference type="EMBL" id="VEWJ01000002">
    <property type="protein sequence ID" value="TPF76652.1"/>
    <property type="molecule type" value="Genomic_DNA"/>
</dbReference>
<dbReference type="InterPro" id="IPR025227">
    <property type="entry name" value="DUF4169"/>
</dbReference>
<keyword evidence="3" id="KW-1185">Reference proteome</keyword>
<sequence length="66" mass="7685">MSEIINLRQFKKNKARASREEQASQNRILFGQTKAEKSFAKEKARKTNSFLENNRLEPVSKQDAED</sequence>
<gene>
    <name evidence="2" type="ORF">FHY56_03940</name>
</gene>
<name>A0A502BQ31_9HYPH</name>
<feature type="compositionally biased region" description="Basic and acidic residues" evidence="1">
    <location>
        <begin position="54"/>
        <end position="66"/>
    </location>
</feature>
<dbReference type="Proteomes" id="UP000315388">
    <property type="component" value="Unassembled WGS sequence"/>
</dbReference>
<reference evidence="2 3" key="1">
    <citation type="journal article" date="2003" name="Int. J. Syst. Evol. Microbiol.">
        <title>Towards a standardized format for the description of a novel species (of an established genus): Ochrobactrum gallinifaecis sp. nov.</title>
        <authorList>
            <person name="Kampfer P."/>
            <person name="Buczolits S."/>
            <person name="Albrecht A."/>
            <person name="Busse H.J."/>
            <person name="Stackebrandt E."/>
        </authorList>
    </citation>
    <scope>NUCLEOTIDE SEQUENCE [LARGE SCALE GENOMIC DNA]</scope>
    <source>
        <strain evidence="2 3">ISO 196</strain>
    </source>
</reference>